<evidence type="ECO:0000313" key="2">
    <source>
        <dbReference type="Proteomes" id="UP000094527"/>
    </source>
</evidence>
<organism evidence="1 2">
    <name type="scientific">Orchesella cincta</name>
    <name type="common">Springtail</name>
    <name type="synonym">Podura cincta</name>
    <dbReference type="NCBI Taxonomy" id="48709"/>
    <lineage>
        <taxon>Eukaryota</taxon>
        <taxon>Metazoa</taxon>
        <taxon>Ecdysozoa</taxon>
        <taxon>Arthropoda</taxon>
        <taxon>Hexapoda</taxon>
        <taxon>Collembola</taxon>
        <taxon>Entomobryomorpha</taxon>
        <taxon>Entomobryoidea</taxon>
        <taxon>Orchesellidae</taxon>
        <taxon>Orchesellinae</taxon>
        <taxon>Orchesella</taxon>
    </lineage>
</organism>
<keyword evidence="2" id="KW-1185">Reference proteome</keyword>
<gene>
    <name evidence="1" type="ORF">Ocin01_17274</name>
</gene>
<comment type="caution">
    <text evidence="1">The sequence shown here is derived from an EMBL/GenBank/DDBJ whole genome shotgun (WGS) entry which is preliminary data.</text>
</comment>
<evidence type="ECO:0000313" key="1">
    <source>
        <dbReference type="EMBL" id="ODM89408.1"/>
    </source>
</evidence>
<accession>A0A1D2M8V4</accession>
<name>A0A1D2M8V4_ORCCI</name>
<proteinExistence type="predicted"/>
<reference evidence="1 2" key="1">
    <citation type="journal article" date="2016" name="Genome Biol. Evol.">
        <title>Gene Family Evolution Reflects Adaptation to Soil Environmental Stressors in the Genome of the Collembolan Orchesella cincta.</title>
        <authorList>
            <person name="Faddeeva-Vakhrusheva A."/>
            <person name="Derks M.F."/>
            <person name="Anvar S.Y."/>
            <person name="Agamennone V."/>
            <person name="Suring W."/>
            <person name="Smit S."/>
            <person name="van Straalen N.M."/>
            <person name="Roelofs D."/>
        </authorList>
    </citation>
    <scope>NUCLEOTIDE SEQUENCE [LARGE SCALE GENOMIC DNA]</scope>
    <source>
        <tissue evidence="1">Mixed pool</tissue>
    </source>
</reference>
<feature type="non-terminal residue" evidence="1">
    <location>
        <position position="1"/>
    </location>
</feature>
<dbReference type="EMBL" id="LJIJ01002663">
    <property type="protein sequence ID" value="ODM89408.1"/>
    <property type="molecule type" value="Genomic_DNA"/>
</dbReference>
<dbReference type="Proteomes" id="UP000094527">
    <property type="component" value="Unassembled WGS sequence"/>
</dbReference>
<sequence length="83" mass="9478">KRHPVPPPAQGEECHCRVELTFDEQQYLNISSCTKVVQNVDPAEINVSSCDGTYQFVVDYKPSRKVVRKAQEKYESETTDSDK</sequence>
<protein>
    <submittedName>
        <fullName evidence="1">Uncharacterized protein</fullName>
    </submittedName>
</protein>
<dbReference type="AlphaFoldDB" id="A0A1D2M8V4"/>